<feature type="region of interest" description="Disordered" evidence="4">
    <location>
        <begin position="524"/>
        <end position="593"/>
    </location>
</feature>
<feature type="domain" description="Ig-like" evidence="7">
    <location>
        <begin position="40"/>
        <end position="144"/>
    </location>
</feature>
<dbReference type="InterPro" id="IPR013783">
    <property type="entry name" value="Ig-like_fold"/>
</dbReference>
<dbReference type="AlphaFoldDB" id="A0A1W0XE26"/>
<keyword evidence="6" id="KW-0732">Signal</keyword>
<evidence type="ECO:0000256" key="1">
    <source>
        <dbReference type="ARBA" id="ARBA00004167"/>
    </source>
</evidence>
<dbReference type="Pfam" id="PF08205">
    <property type="entry name" value="C2-set_2"/>
    <property type="match status" value="1"/>
</dbReference>
<dbReference type="PROSITE" id="PS50835">
    <property type="entry name" value="IG_LIKE"/>
    <property type="match status" value="4"/>
</dbReference>
<dbReference type="Gene3D" id="2.60.40.10">
    <property type="entry name" value="Immunoglobulins"/>
    <property type="match status" value="3"/>
</dbReference>
<feature type="compositionally biased region" description="Low complexity" evidence="4">
    <location>
        <begin position="314"/>
        <end position="330"/>
    </location>
</feature>
<sequence>MREGCCFCWSSWRGLWWWLGLLFAIWGSVCRGQVNIIGIPRFDQAVELVLRNAGGQEIDATRPFGPLTVGATLVLFCETKHPTVSHLAWSRDGVEVYGAVSRFSDGLLQNELRVPVSVPADRTAEYKCRGLNLRMDPVVEKSLRVEVSEHAQVPFSAAILPANGTFKANETVTLRCLVHGSRGPAIITWWREERLLNESTVSATPGITVRNGVTATESNLTFKVTTADHGVPIYCRAVSALSQLHENTTAEAVLRLDIYYHPIASIPKNETITVKENGPVSIVCALRSFPPVDRVRWYRSDKLVFEDRMKTTTTASPSNSSDTGSSSTAAKTDLQTNSLRILQMSRSDVGLYSCEAHNSAGWSARSNSVEVKVQYKAGMANPAKTAKQQATTEIHAAEGEKLTMTCAVADLGNPPATQFVWRKEGAYLSRSQTYTINQVQEKHFGSYTCAPWNGSGEGDAAAINLTKKEEAVLQASETTVLMIASILGVVGGTILLAIVIWCLCLSKSCRNRNKNNHLTSTFMTGTYPPHGLPPLLPRPHLITTNNSSHHQQHHHQSSTLSRENNPPPRPCSQLQKQQQISSSSSAQVSPGSGASSGFMFGNSYSHNNNNPATTCSAARPNYYPSWYSQRTERTNSYLGRNYNKY</sequence>
<protein>
    <recommendedName>
        <fullName evidence="7">Ig-like domain-containing protein</fullName>
    </recommendedName>
</protein>
<comment type="caution">
    <text evidence="8">The sequence shown here is derived from an EMBL/GenBank/DDBJ whole genome shotgun (WGS) entry which is preliminary data.</text>
</comment>
<dbReference type="SMART" id="SM00408">
    <property type="entry name" value="IGc2"/>
    <property type="match status" value="2"/>
</dbReference>
<evidence type="ECO:0000256" key="5">
    <source>
        <dbReference type="SAM" id="Phobius"/>
    </source>
</evidence>
<feature type="chain" id="PRO_5012393379" description="Ig-like domain-containing protein" evidence="6">
    <location>
        <begin position="33"/>
        <end position="645"/>
    </location>
</feature>
<feature type="domain" description="Ig-like" evidence="7">
    <location>
        <begin position="382"/>
        <end position="466"/>
    </location>
</feature>
<evidence type="ECO:0000256" key="2">
    <source>
        <dbReference type="ARBA" id="ARBA00023136"/>
    </source>
</evidence>
<dbReference type="Proteomes" id="UP000192578">
    <property type="component" value="Unassembled WGS sequence"/>
</dbReference>
<dbReference type="OrthoDB" id="10055806at2759"/>
<accession>A0A1W0XE26</accession>
<keyword evidence="2 5" id="KW-0472">Membrane</keyword>
<dbReference type="GO" id="GO:0016020">
    <property type="term" value="C:membrane"/>
    <property type="evidence" value="ECO:0007669"/>
    <property type="project" value="UniProtKB-SubCell"/>
</dbReference>
<feature type="compositionally biased region" description="Low complexity" evidence="4">
    <location>
        <begin position="572"/>
        <end position="593"/>
    </location>
</feature>
<evidence type="ECO:0000256" key="3">
    <source>
        <dbReference type="ARBA" id="ARBA00023157"/>
    </source>
</evidence>
<keyword evidence="9" id="KW-1185">Reference proteome</keyword>
<proteinExistence type="predicted"/>
<dbReference type="Pfam" id="PF13927">
    <property type="entry name" value="Ig_3"/>
    <property type="match status" value="1"/>
</dbReference>
<evidence type="ECO:0000259" key="7">
    <source>
        <dbReference type="PROSITE" id="PS50835"/>
    </source>
</evidence>
<keyword evidence="3" id="KW-1015">Disulfide bond</keyword>
<dbReference type="InterPro" id="IPR007110">
    <property type="entry name" value="Ig-like_dom"/>
</dbReference>
<dbReference type="Pfam" id="PF13895">
    <property type="entry name" value="Ig_2"/>
    <property type="match status" value="1"/>
</dbReference>
<dbReference type="CDD" id="cd00096">
    <property type="entry name" value="Ig"/>
    <property type="match status" value="1"/>
</dbReference>
<keyword evidence="5" id="KW-1133">Transmembrane helix</keyword>
<dbReference type="InterPro" id="IPR013162">
    <property type="entry name" value="CD80_C2-set"/>
</dbReference>
<name>A0A1W0XE26_HYPEX</name>
<dbReference type="PANTHER" id="PTHR23278">
    <property type="entry name" value="SIDESTEP PROTEIN"/>
    <property type="match status" value="1"/>
</dbReference>
<feature type="signal peptide" evidence="6">
    <location>
        <begin position="1"/>
        <end position="32"/>
    </location>
</feature>
<comment type="subcellular location">
    <subcellularLocation>
        <location evidence="1">Membrane</location>
        <topology evidence="1">Single-pass membrane protein</topology>
    </subcellularLocation>
</comment>
<evidence type="ECO:0000313" key="8">
    <source>
        <dbReference type="EMBL" id="OQV25717.1"/>
    </source>
</evidence>
<organism evidence="8 9">
    <name type="scientific">Hypsibius exemplaris</name>
    <name type="common">Freshwater tardigrade</name>
    <dbReference type="NCBI Taxonomy" id="2072580"/>
    <lineage>
        <taxon>Eukaryota</taxon>
        <taxon>Metazoa</taxon>
        <taxon>Ecdysozoa</taxon>
        <taxon>Tardigrada</taxon>
        <taxon>Eutardigrada</taxon>
        <taxon>Parachela</taxon>
        <taxon>Hypsibioidea</taxon>
        <taxon>Hypsibiidae</taxon>
        <taxon>Hypsibius</taxon>
    </lineage>
</organism>
<dbReference type="InterPro" id="IPR003599">
    <property type="entry name" value="Ig_sub"/>
</dbReference>
<feature type="region of interest" description="Disordered" evidence="4">
    <location>
        <begin position="310"/>
        <end position="332"/>
    </location>
</feature>
<feature type="transmembrane region" description="Helical" evidence="5">
    <location>
        <begin position="480"/>
        <end position="504"/>
    </location>
</feature>
<feature type="domain" description="Ig-like" evidence="7">
    <location>
        <begin position="154"/>
        <end position="251"/>
    </location>
</feature>
<dbReference type="InterPro" id="IPR003598">
    <property type="entry name" value="Ig_sub2"/>
</dbReference>
<feature type="domain" description="Ig-like" evidence="7">
    <location>
        <begin position="262"/>
        <end position="370"/>
    </location>
</feature>
<dbReference type="SMART" id="SM00409">
    <property type="entry name" value="IG"/>
    <property type="match status" value="4"/>
</dbReference>
<evidence type="ECO:0000313" key="9">
    <source>
        <dbReference type="Proteomes" id="UP000192578"/>
    </source>
</evidence>
<reference evidence="9" key="1">
    <citation type="submission" date="2017-01" db="EMBL/GenBank/DDBJ databases">
        <title>Comparative genomics of anhydrobiosis in the tardigrade Hypsibius dujardini.</title>
        <authorList>
            <person name="Yoshida Y."/>
            <person name="Koutsovoulos G."/>
            <person name="Laetsch D."/>
            <person name="Stevens L."/>
            <person name="Kumar S."/>
            <person name="Horikawa D."/>
            <person name="Ishino K."/>
            <person name="Komine S."/>
            <person name="Tomita M."/>
            <person name="Blaxter M."/>
            <person name="Arakawa K."/>
        </authorList>
    </citation>
    <scope>NUCLEOTIDE SEQUENCE [LARGE SCALE GENOMIC DNA]</scope>
    <source>
        <strain evidence="9">Z151</strain>
    </source>
</reference>
<gene>
    <name evidence="8" type="ORF">BV898_00647</name>
</gene>
<dbReference type="InterPro" id="IPR036179">
    <property type="entry name" value="Ig-like_dom_sf"/>
</dbReference>
<keyword evidence="5" id="KW-0812">Transmembrane</keyword>
<dbReference type="SUPFAM" id="SSF48726">
    <property type="entry name" value="Immunoglobulin"/>
    <property type="match status" value="4"/>
</dbReference>
<dbReference type="PANTHER" id="PTHR23278:SF32">
    <property type="entry name" value="NEUROMUSCULIN, ISOFORM E"/>
    <property type="match status" value="1"/>
</dbReference>
<evidence type="ECO:0000256" key="4">
    <source>
        <dbReference type="SAM" id="MobiDB-lite"/>
    </source>
</evidence>
<dbReference type="EMBL" id="MTYJ01000002">
    <property type="protein sequence ID" value="OQV25717.1"/>
    <property type="molecule type" value="Genomic_DNA"/>
</dbReference>
<evidence type="ECO:0000256" key="6">
    <source>
        <dbReference type="SAM" id="SignalP"/>
    </source>
</evidence>